<keyword evidence="1" id="KW-1133">Transmembrane helix</keyword>
<feature type="transmembrane region" description="Helical" evidence="1">
    <location>
        <begin position="410"/>
        <end position="427"/>
    </location>
</feature>
<evidence type="ECO:0000313" key="2">
    <source>
        <dbReference type="EMBL" id="OGL44249.1"/>
    </source>
</evidence>
<organism evidence="2 3">
    <name type="scientific">Candidatus Schekmanbacteria bacterium RBG_13_48_7</name>
    <dbReference type="NCBI Taxonomy" id="1817878"/>
    <lineage>
        <taxon>Bacteria</taxon>
        <taxon>Candidatus Schekmaniibacteriota</taxon>
    </lineage>
</organism>
<protein>
    <recommendedName>
        <fullName evidence="4">Beta-propeller repeat protein</fullName>
    </recommendedName>
</protein>
<comment type="caution">
    <text evidence="2">The sequence shown here is derived from an EMBL/GenBank/DDBJ whole genome shotgun (WGS) entry which is preliminary data.</text>
</comment>
<gene>
    <name evidence="2" type="ORF">A2161_01420</name>
</gene>
<keyword evidence="1" id="KW-0472">Membrane</keyword>
<accession>A0A1F7RRS9</accession>
<evidence type="ECO:0008006" key="4">
    <source>
        <dbReference type="Google" id="ProtNLM"/>
    </source>
</evidence>
<dbReference type="Pfam" id="PF06739">
    <property type="entry name" value="SBBP"/>
    <property type="match status" value="4"/>
</dbReference>
<dbReference type="Proteomes" id="UP000179266">
    <property type="component" value="Unassembled WGS sequence"/>
</dbReference>
<dbReference type="AlphaFoldDB" id="A0A1F7RRS9"/>
<dbReference type="EMBL" id="MGDD01000233">
    <property type="protein sequence ID" value="OGL44249.1"/>
    <property type="molecule type" value="Genomic_DNA"/>
</dbReference>
<name>A0A1F7RRS9_9BACT</name>
<sequence length="434" mass="46423">MTKINKTGYWFDYSSFIGGEDRDHAYSIAVNDSGEAYVAGITRSSRFPVTVKSFDPSYNGIQDGYIFKLTADGADLIFSTYFGGLMEDTVTKVTVDPAGNSYITGFTMSDDFPTTSTAYNRVFNGYSDTSPYPGDAFISKLSSDGSMLMYSTYIGGANDDSGHGISLDSDNNAYIAGQTSSPDFPVTPGAYSDTPASYNVYMCKLSADGETILYSTFIGPGSGMEVVVDSSRNAFIGGYAFEGYPATPGAFDTTIGTHYSHVGFITKLNPGGTDLIYSTFLGGESTSILALAIDPSGNAYVTGDTSFSDFPTTPGALDGKLGDGTHTYSDAFLSILRADGSTLLYSTFIGGSFDDYARGIAIDTSQNIYLSGWTRSNDFPMSHWSFDNTFNGGEDVFVLKFNLSSTTVPLIDNICLIILILAPLFVLKINSSIK</sequence>
<reference evidence="2 3" key="1">
    <citation type="journal article" date="2016" name="Nat. Commun.">
        <title>Thousands of microbial genomes shed light on interconnected biogeochemical processes in an aquifer system.</title>
        <authorList>
            <person name="Anantharaman K."/>
            <person name="Brown C.T."/>
            <person name="Hug L.A."/>
            <person name="Sharon I."/>
            <person name="Castelle C.J."/>
            <person name="Probst A.J."/>
            <person name="Thomas B.C."/>
            <person name="Singh A."/>
            <person name="Wilkins M.J."/>
            <person name="Karaoz U."/>
            <person name="Brodie E.L."/>
            <person name="Williams K.H."/>
            <person name="Hubbard S.S."/>
            <person name="Banfield J.F."/>
        </authorList>
    </citation>
    <scope>NUCLEOTIDE SEQUENCE [LARGE SCALE GENOMIC DNA]</scope>
</reference>
<dbReference type="PANTHER" id="PTHR35580:SF1">
    <property type="entry name" value="PHYTASE-LIKE DOMAIN-CONTAINING PROTEIN"/>
    <property type="match status" value="1"/>
</dbReference>
<proteinExistence type="predicted"/>
<dbReference type="InterPro" id="IPR010620">
    <property type="entry name" value="SBBP_repeat"/>
</dbReference>
<dbReference type="PANTHER" id="PTHR35580">
    <property type="entry name" value="CELL SURFACE GLYCOPROTEIN (S-LAYER PROTEIN)-LIKE PROTEIN"/>
    <property type="match status" value="1"/>
</dbReference>
<evidence type="ECO:0000313" key="3">
    <source>
        <dbReference type="Proteomes" id="UP000179266"/>
    </source>
</evidence>
<dbReference type="SUPFAM" id="SSF101898">
    <property type="entry name" value="NHL repeat"/>
    <property type="match status" value="1"/>
</dbReference>
<evidence type="ECO:0000256" key="1">
    <source>
        <dbReference type="SAM" id="Phobius"/>
    </source>
</evidence>
<dbReference type="InterPro" id="IPR052918">
    <property type="entry name" value="Motility_Chemotaxis_Reg"/>
</dbReference>
<keyword evidence="1" id="KW-0812">Transmembrane</keyword>